<dbReference type="PANTHER" id="PTHR14859:SF1">
    <property type="entry name" value="PGAP2-INTERACTING PROTEIN"/>
    <property type="match status" value="1"/>
</dbReference>
<dbReference type="InterPro" id="IPR051916">
    <property type="entry name" value="GPI-anchor_lipid_remodeler"/>
</dbReference>
<sequence>MSRIRWDVLLGVVVLADVVHVFLPSLITLVGKAGETPAEVMGAYALVWFVAAFLTVPLARFVPGSWLVAGGGGLLVAARLVLQGTDGGDAQLYAASAGLLGGLVWLTATALTVRDAAPVMTGFAGGLAAATALHAAIEGIDLVWRAGVVPWLPLAVYLALFVFALTRRPSDGGPQASGDAEAPAEPEAPGAPRIWLAAGPAFLLWGIYTGNAAHAQASAGWSGGVAAAVVVGAAVLSVAVAARPRFWTRHPLVPAAGLVLSAVGFAAGRATVDGVHGVSPGWTVGAQVLGQFALAGCLGWAASVPGPDRPGRRGTAMAGGWLLFVVLMFAYYSAYDLGTPNRWVPVVTAFGVALLVVRAPAPQRENGLEVWAVGAAAVAVLAVAAVPLWRDTGPSWRPVDDGGLRIAAYNVRMGYGLDGTMTVTRQADVLRAMRPHVVVLGEVDRAWLLNGGRDSLRLLSERLGMRAVWAPAGDEVWGDALLTDLPVTSVRNTPLVKGGPTGAQALSVGLRWQGRDITVIATHTQPPSDWSDLGQAEQLAGLVRDAGKDGRQVVLAGDLNLEPDTRPWHTLMGAGLTDALASSRPFATPVTESAPIDHILVTPGLAGHDATNEDVSYSDHPAIAVTLTAK</sequence>
<keyword evidence="3" id="KW-0378">Hydrolase</keyword>
<feature type="transmembrane region" description="Helical" evidence="1">
    <location>
        <begin position="368"/>
        <end position="389"/>
    </location>
</feature>
<evidence type="ECO:0000259" key="2">
    <source>
        <dbReference type="Pfam" id="PF03372"/>
    </source>
</evidence>
<dbReference type="EMBL" id="JAAGLI010001242">
    <property type="protein sequence ID" value="NEA29790.1"/>
    <property type="molecule type" value="Genomic_DNA"/>
</dbReference>
<dbReference type="Proteomes" id="UP000475532">
    <property type="component" value="Unassembled WGS sequence"/>
</dbReference>
<dbReference type="Gene3D" id="3.60.10.10">
    <property type="entry name" value="Endonuclease/exonuclease/phosphatase"/>
    <property type="match status" value="1"/>
</dbReference>
<feature type="transmembrane region" description="Helical" evidence="1">
    <location>
        <begin position="90"/>
        <end position="112"/>
    </location>
</feature>
<evidence type="ECO:0000256" key="1">
    <source>
        <dbReference type="SAM" id="Phobius"/>
    </source>
</evidence>
<feature type="transmembrane region" description="Helical" evidence="1">
    <location>
        <begin position="219"/>
        <end position="240"/>
    </location>
</feature>
<dbReference type="InterPro" id="IPR005135">
    <property type="entry name" value="Endo/exonuclease/phosphatase"/>
</dbReference>
<dbReference type="SUPFAM" id="SSF56219">
    <property type="entry name" value="DNase I-like"/>
    <property type="match status" value="1"/>
</dbReference>
<dbReference type="PANTHER" id="PTHR14859">
    <property type="entry name" value="CALCOFLUOR WHITE HYPERSENSITIVE PROTEIN PRECURSOR"/>
    <property type="match status" value="1"/>
</dbReference>
<dbReference type="AlphaFoldDB" id="A0A6L9QW91"/>
<gene>
    <name evidence="3" type="ORF">G3I70_45910</name>
</gene>
<dbReference type="GO" id="GO:0016787">
    <property type="term" value="F:hydrolase activity"/>
    <property type="evidence" value="ECO:0007669"/>
    <property type="project" value="UniProtKB-KW"/>
</dbReference>
<feature type="transmembrane region" description="Helical" evidence="1">
    <location>
        <begin position="143"/>
        <end position="165"/>
    </location>
</feature>
<comment type="caution">
    <text evidence="3">The sequence shown here is derived from an EMBL/GenBank/DDBJ whole genome shotgun (WGS) entry which is preliminary data.</text>
</comment>
<feature type="transmembrane region" description="Helical" evidence="1">
    <location>
        <begin position="66"/>
        <end position="84"/>
    </location>
</feature>
<keyword evidence="1" id="KW-1133">Transmembrane helix</keyword>
<feature type="transmembrane region" description="Helical" evidence="1">
    <location>
        <begin position="314"/>
        <end position="331"/>
    </location>
</feature>
<feature type="domain" description="Endonuclease/exonuclease/phosphatase" evidence="2">
    <location>
        <begin position="408"/>
        <end position="620"/>
    </location>
</feature>
<reference evidence="3 4" key="1">
    <citation type="submission" date="2020-01" db="EMBL/GenBank/DDBJ databases">
        <title>Insect and environment-associated Actinomycetes.</title>
        <authorList>
            <person name="Currrie C."/>
            <person name="Chevrette M."/>
            <person name="Carlson C."/>
            <person name="Stubbendieck R."/>
            <person name="Wendt-Pienkowski E."/>
        </authorList>
    </citation>
    <scope>NUCLEOTIDE SEQUENCE [LARGE SCALE GENOMIC DNA]</scope>
    <source>
        <strain evidence="3 4">SID10258</strain>
    </source>
</reference>
<keyword evidence="1" id="KW-0812">Transmembrane</keyword>
<dbReference type="GO" id="GO:0016020">
    <property type="term" value="C:membrane"/>
    <property type="evidence" value="ECO:0007669"/>
    <property type="project" value="GOC"/>
</dbReference>
<dbReference type="Pfam" id="PF03372">
    <property type="entry name" value="Exo_endo_phos"/>
    <property type="match status" value="1"/>
</dbReference>
<proteinExistence type="predicted"/>
<keyword evidence="1" id="KW-0472">Membrane</keyword>
<evidence type="ECO:0000313" key="4">
    <source>
        <dbReference type="Proteomes" id="UP000475532"/>
    </source>
</evidence>
<name>A0A6L9QW91_9ACTN</name>
<feature type="transmembrane region" description="Helical" evidence="1">
    <location>
        <begin position="284"/>
        <end position="302"/>
    </location>
</feature>
<organism evidence="3 4">
    <name type="scientific">Actinomadura bangladeshensis</name>
    <dbReference type="NCBI Taxonomy" id="453573"/>
    <lineage>
        <taxon>Bacteria</taxon>
        <taxon>Bacillati</taxon>
        <taxon>Actinomycetota</taxon>
        <taxon>Actinomycetes</taxon>
        <taxon>Streptosporangiales</taxon>
        <taxon>Thermomonosporaceae</taxon>
        <taxon>Actinomadura</taxon>
    </lineage>
</organism>
<feature type="transmembrane region" description="Helical" evidence="1">
    <location>
        <begin position="41"/>
        <end position="59"/>
    </location>
</feature>
<feature type="transmembrane region" description="Helical" evidence="1">
    <location>
        <begin position="7"/>
        <end position="29"/>
    </location>
</feature>
<protein>
    <submittedName>
        <fullName evidence="3">Metal-dependent hydrolase</fullName>
    </submittedName>
</protein>
<accession>A0A6L9QW91</accession>
<feature type="transmembrane region" description="Helical" evidence="1">
    <location>
        <begin position="252"/>
        <end position="272"/>
    </location>
</feature>
<dbReference type="InterPro" id="IPR036691">
    <property type="entry name" value="Endo/exonu/phosph_ase_sf"/>
</dbReference>
<dbReference type="GO" id="GO:0006506">
    <property type="term" value="P:GPI anchor biosynthetic process"/>
    <property type="evidence" value="ECO:0007669"/>
    <property type="project" value="TreeGrafter"/>
</dbReference>
<evidence type="ECO:0000313" key="3">
    <source>
        <dbReference type="EMBL" id="NEA29790.1"/>
    </source>
</evidence>
<feature type="transmembrane region" description="Helical" evidence="1">
    <location>
        <begin position="343"/>
        <end position="361"/>
    </location>
</feature>